<evidence type="ECO:0000313" key="1">
    <source>
        <dbReference type="EMBL" id="MBX61425.1"/>
    </source>
</evidence>
<name>A0A2P2Q388_RHIMU</name>
<protein>
    <submittedName>
        <fullName evidence="1">Uncharacterized protein</fullName>
    </submittedName>
</protein>
<accession>A0A2P2Q388</accession>
<dbReference type="EMBL" id="GGEC01080941">
    <property type="protein sequence ID" value="MBX61425.1"/>
    <property type="molecule type" value="Transcribed_RNA"/>
</dbReference>
<organism evidence="1">
    <name type="scientific">Rhizophora mucronata</name>
    <name type="common">Asiatic mangrove</name>
    <dbReference type="NCBI Taxonomy" id="61149"/>
    <lineage>
        <taxon>Eukaryota</taxon>
        <taxon>Viridiplantae</taxon>
        <taxon>Streptophyta</taxon>
        <taxon>Embryophyta</taxon>
        <taxon>Tracheophyta</taxon>
        <taxon>Spermatophyta</taxon>
        <taxon>Magnoliopsida</taxon>
        <taxon>eudicotyledons</taxon>
        <taxon>Gunneridae</taxon>
        <taxon>Pentapetalae</taxon>
        <taxon>rosids</taxon>
        <taxon>fabids</taxon>
        <taxon>Malpighiales</taxon>
        <taxon>Rhizophoraceae</taxon>
        <taxon>Rhizophora</taxon>
    </lineage>
</organism>
<reference evidence="1" key="1">
    <citation type="submission" date="2018-02" db="EMBL/GenBank/DDBJ databases">
        <title>Rhizophora mucronata_Transcriptome.</title>
        <authorList>
            <person name="Meera S.P."/>
            <person name="Sreeshan A."/>
            <person name="Augustine A."/>
        </authorList>
    </citation>
    <scope>NUCLEOTIDE SEQUENCE</scope>
    <source>
        <tissue evidence="1">Leaf</tissue>
    </source>
</reference>
<dbReference type="AlphaFoldDB" id="A0A2P2Q388"/>
<proteinExistence type="predicted"/>
<sequence>MSMGSVKAVTVVLKFSWHILHVASPIKFFISMRHSTLVPWLQKGQLKTVSSLSILFLGGGFALDFRFPISQVLGTIWAGKGIEIRNPSFSS</sequence>